<dbReference type="SMART" id="SM00072">
    <property type="entry name" value="GuKc"/>
    <property type="match status" value="1"/>
</dbReference>
<dbReference type="PANTHER" id="PTHR23117">
    <property type="entry name" value="GUANYLATE KINASE-RELATED"/>
    <property type="match status" value="1"/>
</dbReference>
<evidence type="ECO:0000256" key="2">
    <source>
        <dbReference type="ARBA" id="ARBA00022679"/>
    </source>
</evidence>
<evidence type="ECO:0000256" key="3">
    <source>
        <dbReference type="ARBA" id="ARBA00022777"/>
    </source>
</evidence>
<keyword evidence="2" id="KW-0808">Transferase</keyword>
<evidence type="ECO:0000259" key="4">
    <source>
        <dbReference type="PROSITE" id="PS50052"/>
    </source>
</evidence>
<dbReference type="PROSITE" id="PS50052">
    <property type="entry name" value="GUANYLATE_KINASE_2"/>
    <property type="match status" value="1"/>
</dbReference>
<sequence length="212" mass="23609">MESSTTSSETTSLRDFRPLVLCGIPKLEKDALMRKLWDAFPNSFSAAVSHTAGGEFHRGTPYDITTDEFQKMVVEGKFAAHYKFGENLCGISKHTISAVTAAHRIAVLDLDMQGVQQLKAIPEFNARYIFIMPPNPRLAEARLTPQHVEPGELQISEPLRRSLAGFGYIRCPEQNRAELEYARIPGVYDLVLSSDDLDGAFQSLMDFIIGSK</sequence>
<keyword evidence="6" id="KW-1185">Reference proteome</keyword>
<name>A0ABY6UD88_BIOOC</name>
<dbReference type="PANTHER" id="PTHR23117:SF13">
    <property type="entry name" value="GUANYLATE KINASE"/>
    <property type="match status" value="1"/>
</dbReference>
<organism evidence="5 6">
    <name type="scientific">Bionectria ochroleuca</name>
    <name type="common">Gliocladium roseum</name>
    <dbReference type="NCBI Taxonomy" id="29856"/>
    <lineage>
        <taxon>Eukaryota</taxon>
        <taxon>Fungi</taxon>
        <taxon>Dikarya</taxon>
        <taxon>Ascomycota</taxon>
        <taxon>Pezizomycotina</taxon>
        <taxon>Sordariomycetes</taxon>
        <taxon>Hypocreomycetidae</taxon>
        <taxon>Hypocreales</taxon>
        <taxon>Bionectriaceae</taxon>
        <taxon>Clonostachys</taxon>
    </lineage>
</organism>
<dbReference type="EMBL" id="CABFNS010000795">
    <property type="protein sequence ID" value="VUC28954.1"/>
    <property type="molecule type" value="Genomic_DNA"/>
</dbReference>
<dbReference type="SUPFAM" id="SSF52540">
    <property type="entry name" value="P-loop containing nucleoside triphosphate hydrolases"/>
    <property type="match status" value="1"/>
</dbReference>
<dbReference type="Proteomes" id="UP000766486">
    <property type="component" value="Unassembled WGS sequence"/>
</dbReference>
<comment type="similarity">
    <text evidence="1">Belongs to the guanylate kinase family.</text>
</comment>
<dbReference type="Gene3D" id="3.40.50.300">
    <property type="entry name" value="P-loop containing nucleotide triphosphate hydrolases"/>
    <property type="match status" value="1"/>
</dbReference>
<dbReference type="InterPro" id="IPR027417">
    <property type="entry name" value="P-loop_NTPase"/>
</dbReference>
<gene>
    <name evidence="5" type="ORF">CLO192961_LOCUS248253</name>
</gene>
<keyword evidence="3" id="KW-0418">Kinase</keyword>
<evidence type="ECO:0000256" key="1">
    <source>
        <dbReference type="ARBA" id="ARBA00005790"/>
    </source>
</evidence>
<comment type="caution">
    <text evidence="5">The sequence shown here is derived from an EMBL/GenBank/DDBJ whole genome shotgun (WGS) entry which is preliminary data.</text>
</comment>
<evidence type="ECO:0000313" key="5">
    <source>
        <dbReference type="EMBL" id="VUC28954.1"/>
    </source>
</evidence>
<dbReference type="InterPro" id="IPR008145">
    <property type="entry name" value="GK/Ca_channel_bsu"/>
</dbReference>
<reference evidence="5 6" key="1">
    <citation type="submission" date="2019-06" db="EMBL/GenBank/DDBJ databases">
        <authorList>
            <person name="Broberg M."/>
        </authorList>
    </citation>
    <scope>NUCLEOTIDE SEQUENCE [LARGE SCALE GENOMIC DNA]</scope>
</reference>
<dbReference type="InterPro" id="IPR008144">
    <property type="entry name" value="Guanylate_kin-like_dom"/>
</dbReference>
<evidence type="ECO:0000313" key="6">
    <source>
        <dbReference type="Proteomes" id="UP000766486"/>
    </source>
</evidence>
<protein>
    <recommendedName>
        <fullName evidence="4">Guanylate kinase-like domain-containing protein</fullName>
    </recommendedName>
</protein>
<dbReference type="Pfam" id="PF00625">
    <property type="entry name" value="Guanylate_kin"/>
    <property type="match status" value="1"/>
</dbReference>
<feature type="domain" description="Guanylate kinase-like" evidence="4">
    <location>
        <begin position="16"/>
        <end position="209"/>
    </location>
</feature>
<accession>A0ABY6UD88</accession>
<proteinExistence type="inferred from homology"/>